<dbReference type="SUPFAM" id="SSF57716">
    <property type="entry name" value="Glucocorticoid receptor-like (DNA-binding domain)"/>
    <property type="match status" value="1"/>
</dbReference>
<dbReference type="PROSITE" id="PS51128">
    <property type="entry name" value="ZF_DKSA_2"/>
    <property type="match status" value="1"/>
</dbReference>
<dbReference type="Gene3D" id="1.20.120.910">
    <property type="entry name" value="DksA, coiled-coil domain"/>
    <property type="match status" value="1"/>
</dbReference>
<evidence type="ECO:0000313" key="6">
    <source>
        <dbReference type="EMBL" id="AQZ96645.1"/>
    </source>
</evidence>
<proteinExistence type="predicted"/>
<feature type="zinc finger region" description="dksA C4-type" evidence="4">
    <location>
        <begin position="37"/>
        <end position="61"/>
    </location>
</feature>
<keyword evidence="7" id="KW-1185">Reference proteome</keyword>
<organism evidence="6 7">
    <name type="scientific">Halopseudomonas phragmitis</name>
    <dbReference type="NCBI Taxonomy" id="1931241"/>
    <lineage>
        <taxon>Bacteria</taxon>
        <taxon>Pseudomonadati</taxon>
        <taxon>Pseudomonadota</taxon>
        <taxon>Gammaproteobacteria</taxon>
        <taxon>Pseudomonadales</taxon>
        <taxon>Pseudomonadaceae</taxon>
        <taxon>Halopseudomonas</taxon>
    </lineage>
</organism>
<evidence type="ECO:0000313" key="7">
    <source>
        <dbReference type="Proteomes" id="UP000243488"/>
    </source>
</evidence>
<keyword evidence="1" id="KW-0479">Metal-binding</keyword>
<evidence type="ECO:0000256" key="1">
    <source>
        <dbReference type="ARBA" id="ARBA00022723"/>
    </source>
</evidence>
<gene>
    <name evidence="6" type="ORF">BVH74_18640</name>
</gene>
<dbReference type="Pfam" id="PF01258">
    <property type="entry name" value="zf-dskA_traR"/>
    <property type="match status" value="1"/>
</dbReference>
<dbReference type="InterPro" id="IPR000962">
    <property type="entry name" value="Znf_DskA_TraR"/>
</dbReference>
<dbReference type="GO" id="GO:0008270">
    <property type="term" value="F:zinc ion binding"/>
    <property type="evidence" value="ECO:0007669"/>
    <property type="project" value="UniProtKB-KW"/>
</dbReference>
<dbReference type="GO" id="GO:1900378">
    <property type="term" value="P:positive regulation of secondary metabolite biosynthetic process"/>
    <property type="evidence" value="ECO:0007669"/>
    <property type="project" value="TreeGrafter"/>
</dbReference>
<dbReference type="KEGG" id="ppha:BVH74_18640"/>
<dbReference type="NCBIfam" id="TIGR02419">
    <property type="entry name" value="C4_traR_proteo"/>
    <property type="match status" value="1"/>
</dbReference>
<evidence type="ECO:0000256" key="4">
    <source>
        <dbReference type="PROSITE-ProRule" id="PRU00510"/>
    </source>
</evidence>
<accession>A0A1V0B9N9</accession>
<dbReference type="Proteomes" id="UP000243488">
    <property type="component" value="Chromosome"/>
</dbReference>
<protein>
    <recommendedName>
        <fullName evidence="5">Zinc finger DksA/TraR C4-type domain-containing protein</fullName>
    </recommendedName>
</protein>
<dbReference type="RefSeq" id="WP_080051553.1">
    <property type="nucleotide sequence ID" value="NZ_CP020100.1"/>
</dbReference>
<keyword evidence="2" id="KW-0863">Zinc-finger</keyword>
<dbReference type="STRING" id="1931241.BVH74_18640"/>
<dbReference type="PANTHER" id="PTHR38777">
    <property type="entry name" value="FELS-2 PROPHAGE PROTEIN"/>
    <property type="match status" value="1"/>
</dbReference>
<dbReference type="InterPro" id="IPR012783">
    <property type="entry name" value="Znf_C4_TraR"/>
</dbReference>
<evidence type="ECO:0000259" key="5">
    <source>
        <dbReference type="Pfam" id="PF01258"/>
    </source>
</evidence>
<keyword evidence="3" id="KW-0862">Zinc</keyword>
<name>A0A1V0B9N9_9GAMM</name>
<dbReference type="AlphaFoldDB" id="A0A1V0B9N9"/>
<evidence type="ECO:0000256" key="2">
    <source>
        <dbReference type="ARBA" id="ARBA00022771"/>
    </source>
</evidence>
<evidence type="ECO:0000256" key="3">
    <source>
        <dbReference type="ARBA" id="ARBA00022833"/>
    </source>
</evidence>
<feature type="domain" description="Zinc finger DksA/TraR C4-type" evidence="5">
    <location>
        <begin position="36"/>
        <end position="67"/>
    </location>
</feature>
<reference evidence="6 7" key="1">
    <citation type="submission" date="2017-03" db="EMBL/GenBank/DDBJ databases">
        <title>Complete genome sequence of the novel DNRA strain Pseudomonas sp. S-6-2 isolated from Chinese polluted river sediment. Journal of Biotechnology.</title>
        <authorList>
            <person name="Li J."/>
            <person name="Xiang F."/>
            <person name="Wang L."/>
            <person name="Xi L."/>
            <person name="Liu J."/>
        </authorList>
    </citation>
    <scope>NUCLEOTIDE SEQUENCE [LARGE SCALE GENOMIC DNA]</scope>
    <source>
        <strain evidence="6 7">S-6-2</strain>
    </source>
</reference>
<sequence>MADFCDIGAERTEQMLSDALEARRLRAARPAIDHHFCLDCDAPIPLKRREALPGVETCVDCQGLRERRK</sequence>
<dbReference type="EMBL" id="CP020100">
    <property type="protein sequence ID" value="AQZ96645.1"/>
    <property type="molecule type" value="Genomic_DNA"/>
</dbReference>
<dbReference type="PANTHER" id="PTHR38777:SF1">
    <property type="entry name" value="DNAK SUPPRESSOR PROTEIN"/>
    <property type="match status" value="1"/>
</dbReference>